<accession>M2YHQ9</accession>
<dbReference type="Proteomes" id="UP000016933">
    <property type="component" value="Unassembled WGS sequence"/>
</dbReference>
<proteinExistence type="predicted"/>
<dbReference type="InterPro" id="IPR037176">
    <property type="entry name" value="Osmotin/thaumatin-like_sf"/>
</dbReference>
<keyword evidence="3" id="KW-1185">Reference proteome</keyword>
<dbReference type="AlphaFoldDB" id="M2YHQ9"/>
<evidence type="ECO:0000259" key="1">
    <source>
        <dbReference type="PROSITE" id="PS52006"/>
    </source>
</evidence>
<dbReference type="STRING" id="675120.M2YHQ9"/>
<dbReference type="Pfam" id="PF16483">
    <property type="entry name" value="Glyco_hydro_64"/>
    <property type="match status" value="1"/>
</dbReference>
<dbReference type="OrthoDB" id="3817117at2759"/>
<name>M2YHQ9_DOTSN</name>
<feature type="non-terminal residue" evidence="2">
    <location>
        <position position="1"/>
    </location>
</feature>
<feature type="domain" description="GH64" evidence="1">
    <location>
        <begin position="1"/>
        <end position="337"/>
    </location>
</feature>
<dbReference type="GO" id="GO:0016787">
    <property type="term" value="F:hydrolase activity"/>
    <property type="evidence" value="ECO:0007669"/>
    <property type="project" value="UniProtKB-KW"/>
</dbReference>
<keyword evidence="2" id="KW-0378">Hydrolase</keyword>
<dbReference type="EMBL" id="KB446548">
    <property type="protein sequence ID" value="EME38064.1"/>
    <property type="molecule type" value="Genomic_DNA"/>
</dbReference>
<dbReference type="OMA" id="ARHHTIN"/>
<organism evidence="2 3">
    <name type="scientific">Dothistroma septosporum (strain NZE10 / CBS 128990)</name>
    <name type="common">Red band needle blight fungus</name>
    <name type="synonym">Mycosphaerella pini</name>
    <dbReference type="NCBI Taxonomy" id="675120"/>
    <lineage>
        <taxon>Eukaryota</taxon>
        <taxon>Fungi</taxon>
        <taxon>Dikarya</taxon>
        <taxon>Ascomycota</taxon>
        <taxon>Pezizomycotina</taxon>
        <taxon>Dothideomycetes</taxon>
        <taxon>Dothideomycetidae</taxon>
        <taxon>Mycosphaerellales</taxon>
        <taxon>Mycosphaerellaceae</taxon>
        <taxon>Dothistroma</taxon>
    </lineage>
</organism>
<dbReference type="HOGENOM" id="CLU_032886_0_0_1"/>
<dbReference type="InterPro" id="IPR037398">
    <property type="entry name" value="Glyco_hydro_64_fam"/>
</dbReference>
<dbReference type="InterPro" id="IPR032477">
    <property type="entry name" value="Glyco_hydro_64"/>
</dbReference>
<dbReference type="Gene3D" id="3.30.920.50">
    <property type="entry name" value="Beta-1,3-glucanase, C-terminal domain"/>
    <property type="match status" value="1"/>
</dbReference>
<gene>
    <name evidence="2" type="ORF">DOTSEDRAFT_114969</name>
</gene>
<dbReference type="InterPro" id="IPR042517">
    <property type="entry name" value="Glyco_hydro_64_N_2"/>
</dbReference>
<dbReference type="PROSITE" id="PS52006">
    <property type="entry name" value="GH64"/>
    <property type="match status" value="1"/>
</dbReference>
<reference evidence="3" key="1">
    <citation type="journal article" date="2012" name="PLoS Genet.">
        <title>The genomes of the fungal plant pathogens Cladosporium fulvum and Dothistroma septosporum reveal adaptation to different hosts and lifestyles but also signatures of common ancestry.</title>
        <authorList>
            <person name="de Wit P.J.G.M."/>
            <person name="van der Burgt A."/>
            <person name="Oekmen B."/>
            <person name="Stergiopoulos I."/>
            <person name="Abd-Elsalam K.A."/>
            <person name="Aerts A.L."/>
            <person name="Bahkali A.H."/>
            <person name="Beenen H.G."/>
            <person name="Chettri P."/>
            <person name="Cox M.P."/>
            <person name="Datema E."/>
            <person name="de Vries R.P."/>
            <person name="Dhillon B."/>
            <person name="Ganley A.R."/>
            <person name="Griffiths S.A."/>
            <person name="Guo Y."/>
            <person name="Hamelin R.C."/>
            <person name="Henrissat B."/>
            <person name="Kabir M.S."/>
            <person name="Jashni M.K."/>
            <person name="Kema G."/>
            <person name="Klaubauf S."/>
            <person name="Lapidus A."/>
            <person name="Levasseur A."/>
            <person name="Lindquist E."/>
            <person name="Mehrabi R."/>
            <person name="Ohm R.A."/>
            <person name="Owen T.J."/>
            <person name="Salamov A."/>
            <person name="Schwelm A."/>
            <person name="Schijlen E."/>
            <person name="Sun H."/>
            <person name="van den Burg H.A."/>
            <person name="van Ham R.C.H.J."/>
            <person name="Zhang S."/>
            <person name="Goodwin S.B."/>
            <person name="Grigoriev I.V."/>
            <person name="Collemare J."/>
            <person name="Bradshaw R.E."/>
        </authorList>
    </citation>
    <scope>NUCLEOTIDE SEQUENCE [LARGE SCALE GENOMIC DNA]</scope>
    <source>
        <strain evidence="3">NZE10 / CBS 128990</strain>
    </source>
</reference>
<reference evidence="2 3" key="2">
    <citation type="journal article" date="2012" name="PLoS Pathog.">
        <title>Diverse lifestyles and strategies of plant pathogenesis encoded in the genomes of eighteen Dothideomycetes fungi.</title>
        <authorList>
            <person name="Ohm R.A."/>
            <person name="Feau N."/>
            <person name="Henrissat B."/>
            <person name="Schoch C.L."/>
            <person name="Horwitz B.A."/>
            <person name="Barry K.W."/>
            <person name="Condon B.J."/>
            <person name="Copeland A.C."/>
            <person name="Dhillon B."/>
            <person name="Glaser F."/>
            <person name="Hesse C.N."/>
            <person name="Kosti I."/>
            <person name="LaButti K."/>
            <person name="Lindquist E.A."/>
            <person name="Lucas S."/>
            <person name="Salamov A.A."/>
            <person name="Bradshaw R.E."/>
            <person name="Ciuffetti L."/>
            <person name="Hamelin R.C."/>
            <person name="Kema G.H.J."/>
            <person name="Lawrence C."/>
            <person name="Scott J.A."/>
            <person name="Spatafora J.W."/>
            <person name="Turgeon B.G."/>
            <person name="de Wit P.J.G.M."/>
            <person name="Zhong S."/>
            <person name="Goodwin S.B."/>
            <person name="Grigoriev I.V."/>
        </authorList>
    </citation>
    <scope>NUCLEOTIDE SEQUENCE [LARGE SCALE GENOMIC DNA]</scope>
    <source>
        <strain evidence="3">NZE10 / CBS 128990</strain>
    </source>
</reference>
<evidence type="ECO:0000313" key="3">
    <source>
        <dbReference type="Proteomes" id="UP000016933"/>
    </source>
</evidence>
<feature type="non-terminal residue" evidence="2">
    <location>
        <position position="337"/>
    </location>
</feature>
<evidence type="ECO:0000313" key="2">
    <source>
        <dbReference type="EMBL" id="EME38064.1"/>
    </source>
</evidence>
<sequence length="337" mass="36375">GTVNAYVYGSNDGLLTFVSPDSQFYVPHEVGAIDQSRIAIPIPQGQSVNVHIPGCLVGGRMSFVSGGDQLHYAGTVAGAQGGFVQPSETNPDDSNANSYWSFMEFTSTEVGGLTVNPSSVDFAGIPIAMMLEDCNAGSKPLFTGGMKADAVATICQNLTEQAKVDGFPWDQLCTRSQDGGSFVRALSPNALTKGNDETAFKHYWKSYVDQVWNEYRSQDLVFDVAAEGTHICRVGGDDQLHCANDSVLISKPHTSDIFSCSSGPFEHTGNLVRDGITARLCAAFVRSTIHTGHAQPCDLLGPDQYYQTNPTNYFAKYVHKASKRGTGYAFAFDWVHP</sequence>
<dbReference type="PANTHER" id="PTHR38165">
    <property type="match status" value="1"/>
</dbReference>
<dbReference type="PANTHER" id="PTHR38165:SF1">
    <property type="entry name" value="GLUCANASE B"/>
    <property type="match status" value="1"/>
</dbReference>
<dbReference type="Gene3D" id="2.60.110.10">
    <property type="entry name" value="Thaumatin"/>
    <property type="match status" value="1"/>
</dbReference>
<dbReference type="eggNOG" id="ENOG502SJJ1">
    <property type="taxonomic scope" value="Eukaryota"/>
</dbReference>
<protein>
    <submittedName>
        <fullName evidence="2">Glycoside hydrolase family 64 protein</fullName>
    </submittedName>
</protein>